<evidence type="ECO:0000256" key="1">
    <source>
        <dbReference type="SAM" id="Phobius"/>
    </source>
</evidence>
<dbReference type="Proteomes" id="UP000037923">
    <property type="component" value="Unassembled WGS sequence"/>
</dbReference>
<evidence type="ECO:0000313" key="2">
    <source>
        <dbReference type="EMBL" id="KPA78256.1"/>
    </source>
</evidence>
<sequence>MPSSSSSSPASPLRSVFDALEKKYPQYHAQFDLAQKAASQAAVVLDKAAPYLAQVPVYAAAAKEQAKKYRLEEFVPMLIGLALCFFGGAYTMLIAVVETVRLVCWEDLQNSFAVLKRNYEIAAEQNRKDNAIDADGNGVADVQEMDRNELFTRKAALFLKSVDIESVQTAARTIASAFLSVMATLRVKFARSLALGGSLTNMAKEYIHLEQWLSEVLPPDTKKWAGVLANVVVGAVTMTFATLLSGVISIVHCCICGANMCVQHAIRIASERGLLEEDISMESTRARALVAMVAAMGFFWQLSHSGSQPFPFNLILLPLTIAEFLLNLCVGGFLYALP</sequence>
<dbReference type="GeneID" id="26906697"/>
<gene>
    <name evidence="2" type="ORF">ABB37_06408</name>
</gene>
<evidence type="ECO:0000313" key="3">
    <source>
        <dbReference type="Proteomes" id="UP000037923"/>
    </source>
</evidence>
<keyword evidence="1" id="KW-0812">Transmembrane</keyword>
<dbReference type="OrthoDB" id="427138at2759"/>
<dbReference type="RefSeq" id="XP_015656695.1">
    <property type="nucleotide sequence ID" value="XM_015804717.1"/>
</dbReference>
<dbReference type="OMA" id="CIRGAHM"/>
<feature type="transmembrane region" description="Helical" evidence="1">
    <location>
        <begin position="74"/>
        <end position="97"/>
    </location>
</feature>
<proteinExistence type="predicted"/>
<keyword evidence="3" id="KW-1185">Reference proteome</keyword>
<reference evidence="2 3" key="1">
    <citation type="submission" date="2015-07" db="EMBL/GenBank/DDBJ databases">
        <title>High-quality genome of monoxenous trypanosomatid Leptomonas pyrrhocoris.</title>
        <authorList>
            <person name="Flegontov P."/>
            <person name="Butenko A."/>
            <person name="Firsov S."/>
            <person name="Vlcek C."/>
            <person name="Logacheva M.D."/>
            <person name="Field M."/>
            <person name="Filatov D."/>
            <person name="Flegontova O."/>
            <person name="Gerasimov E."/>
            <person name="Jackson A.P."/>
            <person name="Kelly S."/>
            <person name="Opperdoes F."/>
            <person name="O'Reilly A."/>
            <person name="Votypka J."/>
            <person name="Yurchenko V."/>
            <person name="Lukes J."/>
        </authorList>
    </citation>
    <scope>NUCLEOTIDE SEQUENCE [LARGE SCALE GENOMIC DNA]</scope>
    <source>
        <strain evidence="2">H10</strain>
    </source>
</reference>
<dbReference type="AlphaFoldDB" id="A0A0M9FY41"/>
<dbReference type="EMBL" id="LGTL01000014">
    <property type="protein sequence ID" value="KPA78256.1"/>
    <property type="molecule type" value="Genomic_DNA"/>
</dbReference>
<keyword evidence="1" id="KW-1133">Transmembrane helix</keyword>
<comment type="caution">
    <text evidence="2">The sequence shown here is derived from an EMBL/GenBank/DDBJ whole genome shotgun (WGS) entry which is preliminary data.</text>
</comment>
<dbReference type="VEuPathDB" id="TriTrypDB:LpyrH10_14_1230"/>
<feature type="transmembrane region" description="Helical" evidence="1">
    <location>
        <begin position="224"/>
        <end position="241"/>
    </location>
</feature>
<feature type="transmembrane region" description="Helical" evidence="1">
    <location>
        <begin position="315"/>
        <end position="337"/>
    </location>
</feature>
<name>A0A0M9FY41_LEPPY</name>
<accession>A0A0M9FY41</accession>
<protein>
    <submittedName>
        <fullName evidence="2">Uncharacterized protein</fullName>
    </submittedName>
</protein>
<keyword evidence="1" id="KW-0472">Membrane</keyword>
<organism evidence="2 3">
    <name type="scientific">Leptomonas pyrrhocoris</name>
    <name type="common">Firebug parasite</name>
    <dbReference type="NCBI Taxonomy" id="157538"/>
    <lineage>
        <taxon>Eukaryota</taxon>
        <taxon>Discoba</taxon>
        <taxon>Euglenozoa</taxon>
        <taxon>Kinetoplastea</taxon>
        <taxon>Metakinetoplastina</taxon>
        <taxon>Trypanosomatida</taxon>
        <taxon>Trypanosomatidae</taxon>
        <taxon>Leishmaniinae</taxon>
        <taxon>Leptomonas</taxon>
    </lineage>
</organism>